<dbReference type="EMBL" id="MRCE01000009">
    <property type="protein sequence ID" value="OKH38139.1"/>
    <property type="molecule type" value="Genomic_DNA"/>
</dbReference>
<name>A0A1U7ILU8_9CYAN</name>
<dbReference type="OrthoDB" id="455250at2"/>
<evidence type="ECO:0000313" key="3">
    <source>
        <dbReference type="Proteomes" id="UP000185860"/>
    </source>
</evidence>
<dbReference type="STRING" id="454136.NIES2119_11330"/>
<dbReference type="AlphaFoldDB" id="A0A1U7ILU8"/>
<evidence type="ECO:0000313" key="2">
    <source>
        <dbReference type="EMBL" id="OKH38139.1"/>
    </source>
</evidence>
<gene>
    <name evidence="2" type="ORF">NIES2119_11330</name>
</gene>
<sequence>MKKTILLGIALLLSTNQMPSYAQNAKDQEFLNHYRTVAAGQSHSALLINTLNQNPTGHIRLAQTLCNSLKKGKTERELMQSWVSYWKNSSQEIVQAAVQSGNIMLTIAPKHYCPEFSSR</sequence>
<reference evidence="2 3" key="1">
    <citation type="submission" date="2016-11" db="EMBL/GenBank/DDBJ databases">
        <title>Draft Genome Sequences of Nine Cyanobacterial Strains from Diverse Habitats.</title>
        <authorList>
            <person name="Zhu T."/>
            <person name="Hou S."/>
            <person name="Lu X."/>
            <person name="Hess W.R."/>
        </authorList>
    </citation>
    <scope>NUCLEOTIDE SEQUENCE [LARGE SCALE GENOMIC DNA]</scope>
    <source>
        <strain evidence="2 3">IAM M-71</strain>
    </source>
</reference>
<protein>
    <submittedName>
        <fullName evidence="2">Uncharacterized protein</fullName>
    </submittedName>
</protein>
<keyword evidence="1" id="KW-0732">Signal</keyword>
<dbReference type="Proteomes" id="UP000185860">
    <property type="component" value="Unassembled WGS sequence"/>
</dbReference>
<organism evidence="2 3">
    <name type="scientific">[Phormidium ambiguum] IAM M-71</name>
    <dbReference type="NCBI Taxonomy" id="454136"/>
    <lineage>
        <taxon>Bacteria</taxon>
        <taxon>Bacillati</taxon>
        <taxon>Cyanobacteriota</taxon>
        <taxon>Cyanophyceae</taxon>
        <taxon>Oscillatoriophycideae</taxon>
        <taxon>Aerosakkonematales</taxon>
        <taxon>Aerosakkonemataceae</taxon>
        <taxon>Floridanema</taxon>
    </lineage>
</organism>
<dbReference type="RefSeq" id="WP_073593579.1">
    <property type="nucleotide sequence ID" value="NZ_MRCE01000009.1"/>
</dbReference>
<evidence type="ECO:0000256" key="1">
    <source>
        <dbReference type="SAM" id="SignalP"/>
    </source>
</evidence>
<comment type="caution">
    <text evidence="2">The sequence shown here is derived from an EMBL/GenBank/DDBJ whole genome shotgun (WGS) entry which is preliminary data.</text>
</comment>
<accession>A0A1U7ILU8</accession>
<proteinExistence type="predicted"/>
<feature type="signal peptide" evidence="1">
    <location>
        <begin position="1"/>
        <end position="22"/>
    </location>
</feature>
<feature type="chain" id="PRO_5012459722" evidence="1">
    <location>
        <begin position="23"/>
        <end position="119"/>
    </location>
</feature>